<comment type="caution">
    <text evidence="2">The sequence shown here is derived from an EMBL/GenBank/DDBJ whole genome shotgun (WGS) entry which is preliminary data.</text>
</comment>
<dbReference type="EMBL" id="JBHSCN010000019">
    <property type="protein sequence ID" value="MFC4245057.1"/>
    <property type="molecule type" value="Genomic_DNA"/>
</dbReference>
<dbReference type="Proteomes" id="UP001595900">
    <property type="component" value="Unassembled WGS sequence"/>
</dbReference>
<evidence type="ECO:0000313" key="2">
    <source>
        <dbReference type="EMBL" id="MFC4245057.1"/>
    </source>
</evidence>
<sequence>MSEVSDTAAAEFETTLRKDYSWRLNLAVLLVSVPELPGAVPLILMSGAAGIAGILAAVLSGPVVIRIAGLVGVAFSLFVLVVLPARLVFTASRAAPAIHVGEVRRSRITVDGITVRNSTGSVTLHFADCTRIREALGFAVLIRPGLGPTALPSDLFPKQARAQFFDAPRGGRTATG</sequence>
<keyword evidence="1" id="KW-0472">Membrane</keyword>
<reference evidence="3" key="1">
    <citation type="journal article" date="2019" name="Int. J. Syst. Evol. Microbiol.">
        <title>The Global Catalogue of Microorganisms (GCM) 10K type strain sequencing project: providing services to taxonomists for standard genome sequencing and annotation.</title>
        <authorList>
            <consortium name="The Broad Institute Genomics Platform"/>
            <consortium name="The Broad Institute Genome Sequencing Center for Infectious Disease"/>
            <person name="Wu L."/>
            <person name="Ma J."/>
        </authorList>
    </citation>
    <scope>NUCLEOTIDE SEQUENCE [LARGE SCALE GENOMIC DNA]</scope>
    <source>
        <strain evidence="3">CGMCC 1.10363</strain>
    </source>
</reference>
<proteinExistence type="predicted"/>
<feature type="transmembrane region" description="Helical" evidence="1">
    <location>
        <begin position="63"/>
        <end position="83"/>
    </location>
</feature>
<feature type="transmembrane region" description="Helical" evidence="1">
    <location>
        <begin position="26"/>
        <end position="57"/>
    </location>
</feature>
<keyword evidence="3" id="KW-1185">Reference proteome</keyword>
<keyword evidence="1" id="KW-0812">Transmembrane</keyword>
<evidence type="ECO:0000256" key="1">
    <source>
        <dbReference type="SAM" id="Phobius"/>
    </source>
</evidence>
<protein>
    <recommendedName>
        <fullName evidence="4">PH domain-containing protein</fullName>
    </recommendedName>
</protein>
<name>A0ABV8QAU4_9MICO</name>
<evidence type="ECO:0008006" key="4">
    <source>
        <dbReference type="Google" id="ProtNLM"/>
    </source>
</evidence>
<evidence type="ECO:0000313" key="3">
    <source>
        <dbReference type="Proteomes" id="UP001595900"/>
    </source>
</evidence>
<accession>A0ABV8QAU4</accession>
<organism evidence="2 3">
    <name type="scientific">Gryllotalpicola reticulitermitis</name>
    <dbReference type="NCBI Taxonomy" id="1184153"/>
    <lineage>
        <taxon>Bacteria</taxon>
        <taxon>Bacillati</taxon>
        <taxon>Actinomycetota</taxon>
        <taxon>Actinomycetes</taxon>
        <taxon>Micrococcales</taxon>
        <taxon>Microbacteriaceae</taxon>
        <taxon>Gryllotalpicola</taxon>
    </lineage>
</organism>
<keyword evidence="1" id="KW-1133">Transmembrane helix</keyword>
<dbReference type="RefSeq" id="WP_390231718.1">
    <property type="nucleotide sequence ID" value="NZ_JBHSCN010000019.1"/>
</dbReference>
<gene>
    <name evidence="2" type="ORF">ACFOYW_16945</name>
</gene>